<dbReference type="EMBL" id="CAJVPQ010013802">
    <property type="protein sequence ID" value="CAG8737117.1"/>
    <property type="molecule type" value="Genomic_DNA"/>
</dbReference>
<protein>
    <submittedName>
        <fullName evidence="2">9101_t:CDS:1</fullName>
    </submittedName>
</protein>
<gene>
    <name evidence="2" type="ORF">FCALED_LOCUS15375</name>
</gene>
<evidence type="ECO:0000313" key="2">
    <source>
        <dbReference type="EMBL" id="CAG8737117.1"/>
    </source>
</evidence>
<dbReference type="Proteomes" id="UP000789570">
    <property type="component" value="Unassembled WGS sequence"/>
</dbReference>
<comment type="caution">
    <text evidence="2">The sequence shown here is derived from an EMBL/GenBank/DDBJ whole genome shotgun (WGS) entry which is preliminary data.</text>
</comment>
<feature type="region of interest" description="Disordered" evidence="1">
    <location>
        <begin position="1"/>
        <end position="52"/>
    </location>
</feature>
<evidence type="ECO:0000313" key="3">
    <source>
        <dbReference type="Proteomes" id="UP000789570"/>
    </source>
</evidence>
<evidence type="ECO:0000256" key="1">
    <source>
        <dbReference type="SAM" id="MobiDB-lite"/>
    </source>
</evidence>
<name>A0A9N9NJE2_9GLOM</name>
<organism evidence="2 3">
    <name type="scientific">Funneliformis caledonium</name>
    <dbReference type="NCBI Taxonomy" id="1117310"/>
    <lineage>
        <taxon>Eukaryota</taxon>
        <taxon>Fungi</taxon>
        <taxon>Fungi incertae sedis</taxon>
        <taxon>Mucoromycota</taxon>
        <taxon>Glomeromycotina</taxon>
        <taxon>Glomeromycetes</taxon>
        <taxon>Glomerales</taxon>
        <taxon>Glomeraceae</taxon>
        <taxon>Funneliformis</taxon>
    </lineage>
</organism>
<reference evidence="2" key="1">
    <citation type="submission" date="2021-06" db="EMBL/GenBank/DDBJ databases">
        <authorList>
            <person name="Kallberg Y."/>
            <person name="Tangrot J."/>
            <person name="Rosling A."/>
        </authorList>
    </citation>
    <scope>NUCLEOTIDE SEQUENCE</scope>
    <source>
        <strain evidence="2">UK204</strain>
    </source>
</reference>
<feature type="non-terminal residue" evidence="2">
    <location>
        <position position="1"/>
    </location>
</feature>
<feature type="compositionally biased region" description="Polar residues" evidence="1">
    <location>
        <begin position="26"/>
        <end position="40"/>
    </location>
</feature>
<accession>A0A9N9NJE2</accession>
<keyword evidence="3" id="KW-1185">Reference proteome</keyword>
<proteinExistence type="predicted"/>
<dbReference type="AlphaFoldDB" id="A0A9N9NJE2"/>
<sequence>DYDEADSDIEGSPKSQDMHNSDEAESSTAEIVQSADSGRGTTKGGEYIKSIA</sequence>